<dbReference type="EMBL" id="NIXT01002738">
    <property type="protein sequence ID" value="OXE29927.1"/>
    <property type="molecule type" value="Genomic_DNA"/>
</dbReference>
<evidence type="ECO:0000313" key="3">
    <source>
        <dbReference type="Proteomes" id="UP000214596"/>
    </source>
</evidence>
<dbReference type="AlphaFoldDB" id="A0A227J620"/>
<evidence type="ECO:0000259" key="1">
    <source>
        <dbReference type="Pfam" id="PF01408"/>
    </source>
</evidence>
<evidence type="ECO:0000313" key="2">
    <source>
        <dbReference type="EMBL" id="OXE29927.1"/>
    </source>
</evidence>
<proteinExistence type="predicted"/>
<dbReference type="SUPFAM" id="SSF51735">
    <property type="entry name" value="NAD(P)-binding Rossmann-fold domains"/>
    <property type="match status" value="1"/>
</dbReference>
<feature type="non-terminal residue" evidence="2">
    <location>
        <position position="113"/>
    </location>
</feature>
<dbReference type="Proteomes" id="UP000214596">
    <property type="component" value="Unassembled WGS sequence"/>
</dbReference>
<name>A0A227J620_VIBPH</name>
<dbReference type="Gene3D" id="3.40.50.720">
    <property type="entry name" value="NAD(P)-binding Rossmann-like Domain"/>
    <property type="match status" value="1"/>
</dbReference>
<dbReference type="InterPro" id="IPR036291">
    <property type="entry name" value="NAD(P)-bd_dom_sf"/>
</dbReference>
<dbReference type="PANTHER" id="PTHR43708">
    <property type="entry name" value="CONSERVED EXPRESSED OXIDOREDUCTASE (EUROFUNG)"/>
    <property type="match status" value="1"/>
</dbReference>
<comment type="caution">
    <text evidence="2">The sequence shown here is derived from an EMBL/GenBank/DDBJ whole genome shotgun (WGS) entry which is preliminary data.</text>
</comment>
<accession>A0A227J620</accession>
<dbReference type="STRING" id="670.ACZ92_21600"/>
<sequence length="113" mass="12992">TQLPNVELVFCTRDAETLSSLAQQYRIMENCQDYRQLTAFGVDAVMIHAATHVHFQIAEYFLKQSIPTFVDKPLADSAQQVEQLYEIAAIANQPLYVGFNRRHIPLYNDYLPN</sequence>
<dbReference type="PANTHER" id="PTHR43708:SF4">
    <property type="entry name" value="OXIDOREDUCTASE YCEM-RELATED"/>
    <property type="match status" value="1"/>
</dbReference>
<organism evidence="2 3">
    <name type="scientific">Vibrio parahaemolyticus</name>
    <dbReference type="NCBI Taxonomy" id="670"/>
    <lineage>
        <taxon>Bacteria</taxon>
        <taxon>Pseudomonadati</taxon>
        <taxon>Pseudomonadota</taxon>
        <taxon>Gammaproteobacteria</taxon>
        <taxon>Vibrionales</taxon>
        <taxon>Vibrionaceae</taxon>
        <taxon>Vibrio</taxon>
    </lineage>
</organism>
<dbReference type="InterPro" id="IPR000683">
    <property type="entry name" value="Gfo/Idh/MocA-like_OxRdtase_N"/>
</dbReference>
<gene>
    <name evidence="2" type="ORF">CA163_26020</name>
</gene>
<reference evidence="2 3" key="1">
    <citation type="journal article" date="2017" name="Appl. Environ. Microbiol.">
        <title>Parallel evolution of two clades of a major Atlantic endemic Vibrio parahaemolyticus pathogen lineage by independent acquisition of related pathogenicity islands.</title>
        <authorList>
            <person name="Xu F."/>
            <person name="Gonzalez-Escalona N."/>
            <person name="Drees K.P."/>
            <person name="Sebra R.P."/>
            <person name="Cooper V.S."/>
            <person name="Jones S.H."/>
            <person name="Whistler C.A."/>
        </authorList>
    </citation>
    <scope>NUCLEOTIDE SEQUENCE [LARGE SCALE GENOMIC DNA]</scope>
    <source>
        <strain evidence="2 3">MAVP-3</strain>
    </source>
</reference>
<dbReference type="Pfam" id="PF01408">
    <property type="entry name" value="GFO_IDH_MocA"/>
    <property type="match status" value="1"/>
</dbReference>
<feature type="domain" description="Gfo/Idh/MocA-like oxidoreductase N-terminal" evidence="1">
    <location>
        <begin position="10"/>
        <end position="99"/>
    </location>
</feature>
<dbReference type="GO" id="GO:0000166">
    <property type="term" value="F:nucleotide binding"/>
    <property type="evidence" value="ECO:0007669"/>
    <property type="project" value="InterPro"/>
</dbReference>
<protein>
    <submittedName>
        <fullName evidence="2">Oxidoreductase</fullName>
    </submittedName>
</protein>
<feature type="non-terminal residue" evidence="2">
    <location>
        <position position="1"/>
    </location>
</feature>
<dbReference type="InterPro" id="IPR051317">
    <property type="entry name" value="Gfo/Idh/MocA_oxidoreduct"/>
</dbReference>